<proteinExistence type="predicted"/>
<dbReference type="Proteomes" id="UP000770661">
    <property type="component" value="Unassembled WGS sequence"/>
</dbReference>
<dbReference type="PRINTS" id="PR01217">
    <property type="entry name" value="PRICHEXTENSN"/>
</dbReference>
<name>A0A8J5D3Y4_CHIOP</name>
<evidence type="ECO:0000256" key="1">
    <source>
        <dbReference type="SAM" id="MobiDB-lite"/>
    </source>
</evidence>
<gene>
    <name evidence="3" type="ORF">GWK47_032162</name>
</gene>
<comment type="caution">
    <text evidence="3">The sequence shown here is derived from an EMBL/GenBank/DDBJ whole genome shotgun (WGS) entry which is preliminary data.</text>
</comment>
<feature type="compositionally biased region" description="Low complexity" evidence="1">
    <location>
        <begin position="34"/>
        <end position="46"/>
    </location>
</feature>
<dbReference type="AlphaFoldDB" id="A0A8J5D3Y4"/>
<keyword evidence="4" id="KW-1185">Reference proteome</keyword>
<dbReference type="OrthoDB" id="6341029at2759"/>
<evidence type="ECO:0000313" key="3">
    <source>
        <dbReference type="EMBL" id="KAG0728597.1"/>
    </source>
</evidence>
<keyword evidence="2" id="KW-1133">Transmembrane helix</keyword>
<feature type="compositionally biased region" description="Pro residues" evidence="1">
    <location>
        <begin position="106"/>
        <end position="116"/>
    </location>
</feature>
<evidence type="ECO:0000313" key="4">
    <source>
        <dbReference type="Proteomes" id="UP000770661"/>
    </source>
</evidence>
<sequence length="361" mass="39177">MSFVLPCTRLPLDREAPVSKRRRLDPGTSGFPNHSSPQPSTSKQQPHPSPQPHTSKHNLSPRPSIPRHPSSPLPSPSKKPKPSSPLPSTSRQTIHPSSPLASPSKKPIPPSSPQPPTSKQTPHPASPKTPTRHPRPLSSPDSPMEVIVCSPVSVVLEDIREVLKVKGGRNRLSRRANDLPPDSQTQGHLEHPHFHTEVAGEAKETSLETFLVDGKIGEMHCVRAAITNFRPWVWGLCARCGVGYSTASLHHNHAPLALNSLDVVECKHCIHHARTHNTGGESHRHAATVSPFIRVLVDVVDPSSGLQLTAWLVGDSANAFLDQFDVVVVLVLVSFDVVLVLILVSKLLVSEFGSRPGRDQG</sequence>
<keyword evidence="2" id="KW-0812">Transmembrane</keyword>
<accession>A0A8J5D3Y4</accession>
<feature type="transmembrane region" description="Helical" evidence="2">
    <location>
        <begin position="326"/>
        <end position="349"/>
    </location>
</feature>
<evidence type="ECO:0000256" key="2">
    <source>
        <dbReference type="SAM" id="Phobius"/>
    </source>
</evidence>
<feature type="region of interest" description="Disordered" evidence="1">
    <location>
        <begin position="1"/>
        <end position="144"/>
    </location>
</feature>
<reference evidence="3" key="1">
    <citation type="submission" date="2020-07" db="EMBL/GenBank/DDBJ databases">
        <title>The High-quality genome of the commercially important snow crab, Chionoecetes opilio.</title>
        <authorList>
            <person name="Jeong J.-H."/>
            <person name="Ryu S."/>
        </authorList>
    </citation>
    <scope>NUCLEOTIDE SEQUENCE</scope>
    <source>
        <strain evidence="3">MADBK_172401_WGS</strain>
        <tissue evidence="3">Digestive gland</tissue>
    </source>
</reference>
<protein>
    <submittedName>
        <fullName evidence="3">Uncharacterized protein</fullName>
    </submittedName>
</protein>
<keyword evidence="2" id="KW-0472">Membrane</keyword>
<feature type="compositionally biased region" description="Low complexity" evidence="1">
    <location>
        <begin position="86"/>
        <end position="105"/>
    </location>
</feature>
<dbReference type="EMBL" id="JACEEZ010002020">
    <property type="protein sequence ID" value="KAG0728597.1"/>
    <property type="molecule type" value="Genomic_DNA"/>
</dbReference>
<feature type="compositionally biased region" description="Pro residues" evidence="1">
    <location>
        <begin position="63"/>
        <end position="85"/>
    </location>
</feature>
<organism evidence="3 4">
    <name type="scientific">Chionoecetes opilio</name>
    <name type="common">Atlantic snow crab</name>
    <name type="synonym">Cancer opilio</name>
    <dbReference type="NCBI Taxonomy" id="41210"/>
    <lineage>
        <taxon>Eukaryota</taxon>
        <taxon>Metazoa</taxon>
        <taxon>Ecdysozoa</taxon>
        <taxon>Arthropoda</taxon>
        <taxon>Crustacea</taxon>
        <taxon>Multicrustacea</taxon>
        <taxon>Malacostraca</taxon>
        <taxon>Eumalacostraca</taxon>
        <taxon>Eucarida</taxon>
        <taxon>Decapoda</taxon>
        <taxon>Pleocyemata</taxon>
        <taxon>Brachyura</taxon>
        <taxon>Eubrachyura</taxon>
        <taxon>Majoidea</taxon>
        <taxon>Majidae</taxon>
        <taxon>Chionoecetes</taxon>
    </lineage>
</organism>